<dbReference type="OrthoDB" id="9775266at2"/>
<name>A0A316ANS0_9BACT</name>
<dbReference type="SUPFAM" id="SSF56059">
    <property type="entry name" value="Glutathione synthetase ATP-binding domain-like"/>
    <property type="match status" value="1"/>
</dbReference>
<evidence type="ECO:0000313" key="3">
    <source>
        <dbReference type="Proteomes" id="UP000245880"/>
    </source>
</evidence>
<accession>A0A316ANS0</accession>
<protein>
    <submittedName>
        <fullName evidence="2">RimK-like ATP-grasp domain-containing protein</fullName>
    </submittedName>
</protein>
<proteinExistence type="predicted"/>
<comment type="caution">
    <text evidence="2">The sequence shown here is derived from an EMBL/GenBank/DDBJ whole genome shotgun (WGS) entry which is preliminary data.</text>
</comment>
<dbReference type="GO" id="GO:0005524">
    <property type="term" value="F:ATP binding"/>
    <property type="evidence" value="ECO:0007669"/>
    <property type="project" value="InterPro"/>
</dbReference>
<dbReference type="RefSeq" id="WP_109673719.1">
    <property type="nucleotide sequence ID" value="NZ_QGDT01000003.1"/>
</dbReference>
<feature type="transmembrane region" description="Helical" evidence="1">
    <location>
        <begin position="20"/>
        <end position="38"/>
    </location>
</feature>
<organism evidence="2 3">
    <name type="scientific">Dyadobacter jejuensis</name>
    <dbReference type="NCBI Taxonomy" id="1082580"/>
    <lineage>
        <taxon>Bacteria</taxon>
        <taxon>Pseudomonadati</taxon>
        <taxon>Bacteroidota</taxon>
        <taxon>Cytophagia</taxon>
        <taxon>Cytophagales</taxon>
        <taxon>Spirosomataceae</taxon>
        <taxon>Dyadobacter</taxon>
    </lineage>
</organism>
<keyword evidence="1" id="KW-0812">Transmembrane</keyword>
<dbReference type="AlphaFoldDB" id="A0A316ANS0"/>
<reference evidence="2 3" key="1">
    <citation type="submission" date="2018-03" db="EMBL/GenBank/DDBJ databases">
        <title>Genomic Encyclopedia of Archaeal and Bacterial Type Strains, Phase II (KMG-II): from individual species to whole genera.</title>
        <authorList>
            <person name="Goeker M."/>
        </authorList>
    </citation>
    <scope>NUCLEOTIDE SEQUENCE [LARGE SCALE GENOMIC DNA]</scope>
    <source>
        <strain evidence="2 3">DSM 100346</strain>
    </source>
</reference>
<keyword evidence="3" id="KW-1185">Reference proteome</keyword>
<gene>
    <name evidence="2" type="ORF">CLV98_103151</name>
</gene>
<dbReference type="Gene3D" id="3.30.1490.20">
    <property type="entry name" value="ATP-grasp fold, A domain"/>
    <property type="match status" value="1"/>
</dbReference>
<keyword evidence="1" id="KW-1133">Transmembrane helix</keyword>
<evidence type="ECO:0000313" key="2">
    <source>
        <dbReference type="EMBL" id="PWJ58784.1"/>
    </source>
</evidence>
<dbReference type="Proteomes" id="UP000245880">
    <property type="component" value="Unassembled WGS sequence"/>
</dbReference>
<keyword evidence="1" id="KW-0472">Membrane</keyword>
<dbReference type="EMBL" id="QGDT01000003">
    <property type="protein sequence ID" value="PWJ58784.1"/>
    <property type="molecule type" value="Genomic_DNA"/>
</dbReference>
<sequence>MNQFLWVRRFLIRLFNWEYWPFNVVYAPMLPYYLFLAAKAKSFFFFNTANPLIKNGGFLLESKKQIYDLLPNAYYPKTLLFVPDTRAEVVAEEAKKRGIDFPFIAKPDIGQRGMMVKLVKNRKDLEDYLKNVAVDFLIQEYISYPHEIGIFYTRIPGEPQGTITGIVGKEFLTITGDGISSIKQLVMAEPRFLLQLEELQKMYGASMDHILAKGEQKLLVPYGNHSRGSKFVDFTSRADAQLRQSINAVCNSIPEFYFGRMDIKFNSWEELRAGQQFSIIELNGAGSEPTHMYDPKHSIFYAWGEIIKHLDLLYTISMMNHQTKGLPFMSTRDGVAMLKENSRQVALISNSKQA</sequence>
<dbReference type="InterPro" id="IPR013815">
    <property type="entry name" value="ATP_grasp_subdomain_1"/>
</dbReference>
<evidence type="ECO:0000256" key="1">
    <source>
        <dbReference type="SAM" id="Phobius"/>
    </source>
</evidence>